<reference evidence="2 4" key="1">
    <citation type="journal article" date="2014" name="BMC Genomics">
        <title>Genome sequence of Anopheles sinensis provides insight into genetics basis of mosquito competence for malaria parasites.</title>
        <authorList>
            <person name="Zhou D."/>
            <person name="Zhang D."/>
            <person name="Ding G."/>
            <person name="Shi L."/>
            <person name="Hou Q."/>
            <person name="Ye Y."/>
            <person name="Xu Y."/>
            <person name="Zhou H."/>
            <person name="Xiong C."/>
            <person name="Li S."/>
            <person name="Yu J."/>
            <person name="Hong S."/>
            <person name="Yu X."/>
            <person name="Zou P."/>
            <person name="Chen C."/>
            <person name="Chang X."/>
            <person name="Wang W."/>
            <person name="Lv Y."/>
            <person name="Sun Y."/>
            <person name="Ma L."/>
            <person name="Shen B."/>
            <person name="Zhu C."/>
        </authorList>
    </citation>
    <scope>NUCLEOTIDE SEQUENCE [LARGE SCALE GENOMIC DNA]</scope>
</reference>
<protein>
    <submittedName>
        <fullName evidence="2 3">Polyprotein</fullName>
    </submittedName>
</protein>
<evidence type="ECO:0000313" key="3">
    <source>
        <dbReference type="EnsemblMetazoa" id="ASIC019296-PA"/>
    </source>
</evidence>
<dbReference type="Proteomes" id="UP000030765">
    <property type="component" value="Unassembled WGS sequence"/>
</dbReference>
<keyword evidence="4" id="KW-1185">Reference proteome</keyword>
<organism evidence="2">
    <name type="scientific">Anopheles sinensis</name>
    <name type="common">Mosquito</name>
    <dbReference type="NCBI Taxonomy" id="74873"/>
    <lineage>
        <taxon>Eukaryota</taxon>
        <taxon>Metazoa</taxon>
        <taxon>Ecdysozoa</taxon>
        <taxon>Arthropoda</taxon>
        <taxon>Hexapoda</taxon>
        <taxon>Insecta</taxon>
        <taxon>Pterygota</taxon>
        <taxon>Neoptera</taxon>
        <taxon>Endopterygota</taxon>
        <taxon>Diptera</taxon>
        <taxon>Nematocera</taxon>
        <taxon>Culicoidea</taxon>
        <taxon>Culicidae</taxon>
        <taxon>Anophelinae</taxon>
        <taxon>Anopheles</taxon>
    </lineage>
</organism>
<name>A0A084WM08_ANOSI</name>
<dbReference type="VEuPathDB" id="VectorBase:ASIC019296"/>
<reference evidence="3" key="2">
    <citation type="submission" date="2020-05" db="UniProtKB">
        <authorList>
            <consortium name="EnsemblMetazoa"/>
        </authorList>
    </citation>
    <scope>IDENTIFICATION</scope>
</reference>
<proteinExistence type="predicted"/>
<accession>A0A084WM08</accession>
<evidence type="ECO:0000313" key="4">
    <source>
        <dbReference type="Proteomes" id="UP000030765"/>
    </source>
</evidence>
<gene>
    <name evidence="2" type="ORF">ZHAS_00019296</name>
</gene>
<dbReference type="EnsemblMetazoa" id="ASIC019296-RA">
    <property type="protein sequence ID" value="ASIC019296-PA"/>
    <property type="gene ID" value="ASIC019296"/>
</dbReference>
<dbReference type="EMBL" id="ATLV01024341">
    <property type="status" value="NOT_ANNOTATED_CDS"/>
    <property type="molecule type" value="Genomic_DNA"/>
</dbReference>
<evidence type="ECO:0000256" key="1">
    <source>
        <dbReference type="SAM" id="MobiDB-lite"/>
    </source>
</evidence>
<dbReference type="AlphaFoldDB" id="A0A084WM08"/>
<feature type="region of interest" description="Disordered" evidence="1">
    <location>
        <begin position="29"/>
        <end position="69"/>
    </location>
</feature>
<sequence length="69" mass="7473">MQRRKASAREKQYASALFRYGSWKSHLPACDARVPKRTSRPGSGVSRLPPTPNGSEKSAADASRATITA</sequence>
<dbReference type="EMBL" id="KE525351">
    <property type="protein sequence ID" value="KFB51252.1"/>
    <property type="molecule type" value="Genomic_DNA"/>
</dbReference>
<evidence type="ECO:0000313" key="2">
    <source>
        <dbReference type="EMBL" id="KFB51252.1"/>
    </source>
</evidence>